<keyword evidence="1" id="KW-1133">Transmembrane helix</keyword>
<dbReference type="EMBL" id="BAABCT010000001">
    <property type="protein sequence ID" value="GAA4062446.1"/>
    <property type="molecule type" value="Genomic_DNA"/>
</dbReference>
<dbReference type="RefSeq" id="WP_344815127.1">
    <property type="nucleotide sequence ID" value="NZ_BAABCT010000001.1"/>
</dbReference>
<reference evidence="3" key="1">
    <citation type="journal article" date="2019" name="Int. J. Syst. Evol. Microbiol.">
        <title>The Global Catalogue of Microorganisms (GCM) 10K type strain sequencing project: providing services to taxonomists for standard genome sequencing and annotation.</title>
        <authorList>
            <consortium name="The Broad Institute Genomics Platform"/>
            <consortium name="The Broad Institute Genome Sequencing Center for Infectious Disease"/>
            <person name="Wu L."/>
            <person name="Ma J."/>
        </authorList>
    </citation>
    <scope>NUCLEOTIDE SEQUENCE [LARGE SCALE GENOMIC DNA]</scope>
    <source>
        <strain evidence="3">JCM 17069</strain>
    </source>
</reference>
<keyword evidence="1" id="KW-0812">Transmembrane</keyword>
<keyword evidence="3" id="KW-1185">Reference proteome</keyword>
<comment type="caution">
    <text evidence="2">The sequence shown here is derived from an EMBL/GenBank/DDBJ whole genome shotgun (WGS) entry which is preliminary data.</text>
</comment>
<proteinExistence type="predicted"/>
<evidence type="ECO:0000313" key="2">
    <source>
        <dbReference type="EMBL" id="GAA4062446.1"/>
    </source>
</evidence>
<protein>
    <submittedName>
        <fullName evidence="2">Uncharacterized protein</fullName>
    </submittedName>
</protein>
<evidence type="ECO:0000256" key="1">
    <source>
        <dbReference type="SAM" id="Phobius"/>
    </source>
</evidence>
<evidence type="ECO:0000313" key="3">
    <source>
        <dbReference type="Proteomes" id="UP001500367"/>
    </source>
</evidence>
<keyword evidence="1" id="KW-0472">Membrane</keyword>
<dbReference type="Proteomes" id="UP001500367">
    <property type="component" value="Unassembled WGS sequence"/>
</dbReference>
<organism evidence="2 3">
    <name type="scientific">Flavobacterium cheonanense</name>
    <dbReference type="NCBI Taxonomy" id="706183"/>
    <lineage>
        <taxon>Bacteria</taxon>
        <taxon>Pseudomonadati</taxon>
        <taxon>Bacteroidota</taxon>
        <taxon>Flavobacteriia</taxon>
        <taxon>Flavobacteriales</taxon>
        <taxon>Flavobacteriaceae</taxon>
        <taxon>Flavobacterium</taxon>
    </lineage>
</organism>
<gene>
    <name evidence="2" type="ORF">GCM10022389_03760</name>
</gene>
<name>A0ABP7VA68_9FLAO</name>
<feature type="transmembrane region" description="Helical" evidence="1">
    <location>
        <begin position="70"/>
        <end position="92"/>
    </location>
</feature>
<sequence length="150" mass="17271">MALDRIENLIDKYFEGETSISEENELKVYFSSTDVAQHLKQYQTIFGYFSQAKEQQFTQEIPLQTKKRNVVLWLSIAASVVVMLGVGTIMYFNNDKEEQFVACSPEDNPELALQQTEKALALVSEHLNTGIESVSYINEYEQSKNRIFKK</sequence>
<accession>A0ABP7VA68</accession>